<name>A0AA35WPV2_GEOBA</name>
<sequence>MEGLGMAYTRAKVVEEISATADRVFGEIGAFNNLPVIMAGTITRSTLDKKGVVRTLRIKGMKGSLDETLLKYDTAARVQIYTITADPNDLAPFNDYTSTVKVKPITSRRSAVEWTSRFVPKKGKTKAECIEFAEGIYRLGIQGTRDVLGVKK</sequence>
<evidence type="ECO:0000313" key="1">
    <source>
        <dbReference type="EMBL" id="CAI8021852.1"/>
    </source>
</evidence>
<proteinExistence type="predicted"/>
<dbReference type="PANTHER" id="PTHR39332:SF7">
    <property type="entry name" value="SRPBCC FAMILY PROTEIN"/>
    <property type="match status" value="1"/>
</dbReference>
<reference evidence="1" key="1">
    <citation type="submission" date="2023-03" db="EMBL/GenBank/DDBJ databases">
        <authorList>
            <person name="Steffen K."/>
            <person name="Cardenas P."/>
        </authorList>
    </citation>
    <scope>NUCLEOTIDE SEQUENCE</scope>
</reference>
<dbReference type="EMBL" id="CASHTH010001918">
    <property type="protein sequence ID" value="CAI8021852.1"/>
    <property type="molecule type" value="Genomic_DNA"/>
</dbReference>
<protein>
    <submittedName>
        <fullName evidence="1">Uncharacterized protein</fullName>
    </submittedName>
</protein>
<evidence type="ECO:0000313" key="2">
    <source>
        <dbReference type="Proteomes" id="UP001174909"/>
    </source>
</evidence>
<dbReference type="InterPro" id="IPR019587">
    <property type="entry name" value="Polyketide_cyclase/dehydratase"/>
</dbReference>
<dbReference type="PANTHER" id="PTHR39332">
    <property type="entry name" value="BLL4707 PROTEIN"/>
    <property type="match status" value="1"/>
</dbReference>
<accession>A0AA35WPV2</accession>
<dbReference type="AlphaFoldDB" id="A0AA35WPV2"/>
<dbReference type="SUPFAM" id="SSF55961">
    <property type="entry name" value="Bet v1-like"/>
    <property type="match status" value="1"/>
</dbReference>
<dbReference type="Proteomes" id="UP001174909">
    <property type="component" value="Unassembled WGS sequence"/>
</dbReference>
<organism evidence="1 2">
    <name type="scientific">Geodia barretti</name>
    <name type="common">Barrett's horny sponge</name>
    <dbReference type="NCBI Taxonomy" id="519541"/>
    <lineage>
        <taxon>Eukaryota</taxon>
        <taxon>Metazoa</taxon>
        <taxon>Porifera</taxon>
        <taxon>Demospongiae</taxon>
        <taxon>Heteroscleromorpha</taxon>
        <taxon>Tetractinellida</taxon>
        <taxon>Astrophorina</taxon>
        <taxon>Geodiidae</taxon>
        <taxon>Geodia</taxon>
    </lineage>
</organism>
<comment type="caution">
    <text evidence="1">The sequence shown here is derived from an EMBL/GenBank/DDBJ whole genome shotgun (WGS) entry which is preliminary data.</text>
</comment>
<dbReference type="Pfam" id="PF10604">
    <property type="entry name" value="Polyketide_cyc2"/>
    <property type="match status" value="1"/>
</dbReference>
<dbReference type="CDD" id="cd07821">
    <property type="entry name" value="PYR_PYL_RCAR_like"/>
    <property type="match status" value="1"/>
</dbReference>
<dbReference type="InterPro" id="IPR023393">
    <property type="entry name" value="START-like_dom_sf"/>
</dbReference>
<dbReference type="Gene3D" id="3.30.530.20">
    <property type="match status" value="1"/>
</dbReference>
<keyword evidence="2" id="KW-1185">Reference proteome</keyword>
<gene>
    <name evidence="1" type="ORF">GBAR_LOCUS12886</name>
</gene>